<sequence length="210" mass="22537">MKAKGTVQVRTLAGLVDAPLFYEWEQEILGAKLKFALHTAAGHAKGFQAPLAISELGTGFDIKAVLLHPNSRHPLTTDSVVRLTSRDVKKLALAALHHLVYKKAGAYMFLDALVGAQIQVAKAAGIKGVDMEKLSETHQVLQAEFTKSAALTTDKLDGVHIPVVLPSSNHCLACEDSRVLTTTDKDHEGQPIEIACTECIPAPLEAPCTK</sequence>
<proteinExistence type="predicted"/>
<dbReference type="KEGG" id="vg:55011834"/>
<organism evidence="1 2">
    <name type="scientific">Pseudomonas phage Lana</name>
    <dbReference type="NCBI Taxonomy" id="2530172"/>
    <lineage>
        <taxon>Viruses</taxon>
        <taxon>Duplodnaviria</taxon>
        <taxon>Heunggongvirae</taxon>
        <taxon>Uroviricota</taxon>
        <taxon>Caudoviricetes</taxon>
        <taxon>Lanavirus</taxon>
        <taxon>Lanavirus lana</taxon>
    </lineage>
</organism>
<keyword evidence="2" id="KW-1185">Reference proteome</keyword>
<evidence type="ECO:0000313" key="2">
    <source>
        <dbReference type="Proteomes" id="UP000293575"/>
    </source>
</evidence>
<accession>A0A481W5Z2</accession>
<protein>
    <submittedName>
        <fullName evidence="1">Uncharacterized protein</fullName>
    </submittedName>
</protein>
<reference evidence="1" key="1">
    <citation type="submission" date="2019-01" db="EMBL/GenBank/DDBJ databases">
        <authorList>
            <person name="Hylling O."/>
            <person name="Carstens A.B."/>
            <person name="Hansen L.H."/>
        </authorList>
    </citation>
    <scope>NUCLEOTIDE SEQUENCE [LARGE SCALE GENOMIC DNA]</scope>
</reference>
<dbReference type="Proteomes" id="UP000293575">
    <property type="component" value="Segment"/>
</dbReference>
<dbReference type="EMBL" id="MK473373">
    <property type="protein sequence ID" value="QBJ04506.1"/>
    <property type="molecule type" value="Genomic_DNA"/>
</dbReference>
<evidence type="ECO:0000313" key="1">
    <source>
        <dbReference type="EMBL" id="QBJ04506.1"/>
    </source>
</evidence>
<dbReference type="RefSeq" id="YP_009820398.1">
    <property type="nucleotide sequence ID" value="NC_048166.1"/>
</dbReference>
<dbReference type="GeneID" id="55011834"/>
<name>A0A481W5Z2_9CAUD</name>